<dbReference type="AlphaFoldDB" id="A0A0S2MN43"/>
<keyword evidence="12 17" id="KW-0496">Mitochondrion</keyword>
<organism evidence="17">
    <name type="scientific">Anobiinae sp. GENSP01</name>
    <dbReference type="NCBI Taxonomy" id="1205538"/>
    <lineage>
        <taxon>Eukaryota</taxon>
        <taxon>Metazoa</taxon>
        <taxon>Ecdysozoa</taxon>
        <taxon>Arthropoda</taxon>
        <taxon>Hexapoda</taxon>
        <taxon>Insecta</taxon>
        <taxon>Pterygota</taxon>
        <taxon>Neoptera</taxon>
        <taxon>Endopterygota</taxon>
        <taxon>Coleoptera</taxon>
        <taxon>Polyphaga</taxon>
        <taxon>Bostrichiformia</taxon>
        <taxon>Ptinidae</taxon>
        <taxon>Anobiinae</taxon>
    </lineage>
</organism>
<comment type="similarity">
    <text evidence="2">Belongs to the complex I subunit 6 family.</text>
</comment>
<evidence type="ECO:0000256" key="1">
    <source>
        <dbReference type="ARBA" id="ARBA00004225"/>
    </source>
</evidence>
<evidence type="ECO:0000256" key="4">
    <source>
        <dbReference type="ARBA" id="ARBA00021095"/>
    </source>
</evidence>
<evidence type="ECO:0000313" key="17">
    <source>
        <dbReference type="EMBL" id="ALO76159.1"/>
    </source>
</evidence>
<geneLocation type="mitochondrion" evidence="17"/>
<keyword evidence="13 16" id="KW-0472">Membrane</keyword>
<feature type="transmembrane region" description="Helical" evidence="16">
    <location>
        <begin position="12"/>
        <end position="38"/>
    </location>
</feature>
<keyword evidence="10 16" id="KW-1133">Transmembrane helix</keyword>
<evidence type="ECO:0000256" key="7">
    <source>
        <dbReference type="ARBA" id="ARBA00022692"/>
    </source>
</evidence>
<comment type="catalytic activity">
    <reaction evidence="15">
        <text>a ubiquinone + NADH + 5 H(+)(in) = a ubiquinol + NAD(+) + 4 H(+)(out)</text>
        <dbReference type="Rhea" id="RHEA:29091"/>
        <dbReference type="Rhea" id="RHEA-COMP:9565"/>
        <dbReference type="Rhea" id="RHEA-COMP:9566"/>
        <dbReference type="ChEBI" id="CHEBI:15378"/>
        <dbReference type="ChEBI" id="CHEBI:16389"/>
        <dbReference type="ChEBI" id="CHEBI:17976"/>
        <dbReference type="ChEBI" id="CHEBI:57540"/>
        <dbReference type="ChEBI" id="CHEBI:57945"/>
        <dbReference type="EC" id="7.1.1.2"/>
    </reaction>
</comment>
<proteinExistence type="inferred from homology"/>
<keyword evidence="11" id="KW-0520">NAD</keyword>
<dbReference type="InterPro" id="IPR050269">
    <property type="entry name" value="ComplexI_Subunit6"/>
</dbReference>
<evidence type="ECO:0000256" key="6">
    <source>
        <dbReference type="ARBA" id="ARBA00022660"/>
    </source>
</evidence>
<reference evidence="17" key="1">
    <citation type="submission" date="2012-06" db="EMBL/GenBank/DDBJ databases">
        <title>Mitogenomics of the Coleoptera under dense taxon sampling.</title>
        <authorList>
            <person name="Timmermans M.J.T.N."/>
            <person name="Lim J."/>
            <person name="Dodsworth S."/>
            <person name="Haran J."/>
            <person name="Ahrens D."/>
            <person name="Bocak L."/>
            <person name="London A."/>
            <person name="Culverwell L."/>
            <person name="Vogler A.P."/>
        </authorList>
    </citation>
    <scope>NUCLEOTIDE SEQUENCE</scope>
</reference>
<evidence type="ECO:0000256" key="9">
    <source>
        <dbReference type="ARBA" id="ARBA00022982"/>
    </source>
</evidence>
<evidence type="ECO:0000256" key="16">
    <source>
        <dbReference type="SAM" id="Phobius"/>
    </source>
</evidence>
<evidence type="ECO:0000256" key="10">
    <source>
        <dbReference type="ARBA" id="ARBA00022989"/>
    </source>
</evidence>
<dbReference type="EMBL" id="JX412730">
    <property type="protein sequence ID" value="ALO76159.1"/>
    <property type="molecule type" value="Genomic_DNA"/>
</dbReference>
<evidence type="ECO:0000256" key="15">
    <source>
        <dbReference type="ARBA" id="ARBA00049551"/>
    </source>
</evidence>
<dbReference type="GO" id="GO:0008137">
    <property type="term" value="F:NADH dehydrogenase (ubiquinone) activity"/>
    <property type="evidence" value="ECO:0007669"/>
    <property type="project" value="UniProtKB-EC"/>
</dbReference>
<keyword evidence="8" id="KW-1278">Translocase</keyword>
<gene>
    <name evidence="17" type="primary">nad6</name>
</gene>
<evidence type="ECO:0000256" key="2">
    <source>
        <dbReference type="ARBA" id="ARBA00005698"/>
    </source>
</evidence>
<dbReference type="GO" id="GO:0031966">
    <property type="term" value="C:mitochondrial membrane"/>
    <property type="evidence" value="ECO:0007669"/>
    <property type="project" value="UniProtKB-SubCell"/>
</dbReference>
<keyword evidence="6" id="KW-0679">Respiratory chain</keyword>
<comment type="subcellular location">
    <subcellularLocation>
        <location evidence="1">Mitochondrion membrane</location>
        <topology evidence="1">Multi-pass membrane protein</topology>
    </subcellularLocation>
</comment>
<evidence type="ECO:0000256" key="14">
    <source>
        <dbReference type="ARBA" id="ARBA00031019"/>
    </source>
</evidence>
<keyword evidence="7 16" id="KW-0812">Transmembrane</keyword>
<feature type="transmembrane region" description="Helical" evidence="16">
    <location>
        <begin position="83"/>
        <end position="100"/>
    </location>
</feature>
<accession>A0A0S2MN43</accession>
<evidence type="ECO:0000256" key="11">
    <source>
        <dbReference type="ARBA" id="ARBA00023027"/>
    </source>
</evidence>
<dbReference type="EC" id="7.1.1.2" evidence="3"/>
<keyword evidence="5" id="KW-0813">Transport</keyword>
<evidence type="ECO:0000256" key="3">
    <source>
        <dbReference type="ARBA" id="ARBA00012944"/>
    </source>
</evidence>
<evidence type="ECO:0000256" key="8">
    <source>
        <dbReference type="ARBA" id="ARBA00022967"/>
    </source>
</evidence>
<protein>
    <recommendedName>
        <fullName evidence="4">NADH-ubiquinone oxidoreductase chain 6</fullName>
        <ecNumber evidence="3">7.1.1.2</ecNumber>
    </recommendedName>
    <alternativeName>
        <fullName evidence="14">NADH dehydrogenase subunit 6</fullName>
    </alternativeName>
</protein>
<evidence type="ECO:0000256" key="5">
    <source>
        <dbReference type="ARBA" id="ARBA00022448"/>
    </source>
</evidence>
<sequence length="159" mass="18481">MFIIMSTTITLSIMFVILTHPLIMVISLVMLSTLIAMITGIKSSSYWFSYMLFLIMVGGMLIVFIYMTSVASNEKIKVSFKSLTYMLMIIPTMFMMNFMMKNSMKMQKFNFKLQDMMMSKLLNMPNITLMMMMIIYLLVTLIATVKMTKLNQGPLRQKF</sequence>
<evidence type="ECO:0000256" key="12">
    <source>
        <dbReference type="ARBA" id="ARBA00023128"/>
    </source>
</evidence>
<dbReference type="PANTHER" id="PTHR11435">
    <property type="entry name" value="NADH UBIQUINONE OXIDOREDUCTASE SUBUNIT ND6"/>
    <property type="match status" value="1"/>
</dbReference>
<keyword evidence="9" id="KW-0249">Electron transport</keyword>
<feature type="transmembrane region" description="Helical" evidence="16">
    <location>
        <begin position="50"/>
        <end position="71"/>
    </location>
</feature>
<name>A0A0S2MN43_9COLE</name>
<evidence type="ECO:0000256" key="13">
    <source>
        <dbReference type="ARBA" id="ARBA00023136"/>
    </source>
</evidence>
<feature type="transmembrane region" description="Helical" evidence="16">
    <location>
        <begin position="121"/>
        <end position="145"/>
    </location>
</feature>
<dbReference type="PANTHER" id="PTHR11435:SF1">
    <property type="entry name" value="NADH-UBIQUINONE OXIDOREDUCTASE CHAIN 6"/>
    <property type="match status" value="1"/>
</dbReference>